<accession>X1Q1M1</accession>
<gene>
    <name evidence="1" type="ORF">S06H3_57637</name>
</gene>
<proteinExistence type="predicted"/>
<evidence type="ECO:0000313" key="1">
    <source>
        <dbReference type="EMBL" id="GAI48651.1"/>
    </source>
</evidence>
<sequence>FKGSSQNMLRAAYNIIRQHDLALNAHCPAQESLMKAVEQLKRTDPEFSVSYDKSFFEKDG</sequence>
<reference evidence="1" key="1">
    <citation type="journal article" date="2014" name="Front. Microbiol.">
        <title>High frequency of phylogenetically diverse reductive dehalogenase-homologous genes in deep subseafloor sedimentary metagenomes.</title>
        <authorList>
            <person name="Kawai M."/>
            <person name="Futagami T."/>
            <person name="Toyoda A."/>
            <person name="Takaki Y."/>
            <person name="Nishi S."/>
            <person name="Hori S."/>
            <person name="Arai W."/>
            <person name="Tsubouchi T."/>
            <person name="Morono Y."/>
            <person name="Uchiyama I."/>
            <person name="Ito T."/>
            <person name="Fujiyama A."/>
            <person name="Inagaki F."/>
            <person name="Takami H."/>
        </authorList>
    </citation>
    <scope>NUCLEOTIDE SEQUENCE</scope>
    <source>
        <strain evidence="1">Expedition CK06-06</strain>
    </source>
</reference>
<feature type="non-terminal residue" evidence="1">
    <location>
        <position position="1"/>
    </location>
</feature>
<organism evidence="1">
    <name type="scientific">marine sediment metagenome</name>
    <dbReference type="NCBI Taxonomy" id="412755"/>
    <lineage>
        <taxon>unclassified sequences</taxon>
        <taxon>metagenomes</taxon>
        <taxon>ecological metagenomes</taxon>
    </lineage>
</organism>
<dbReference type="EMBL" id="BARV01037219">
    <property type="protein sequence ID" value="GAI48651.1"/>
    <property type="molecule type" value="Genomic_DNA"/>
</dbReference>
<comment type="caution">
    <text evidence="1">The sequence shown here is derived from an EMBL/GenBank/DDBJ whole genome shotgun (WGS) entry which is preliminary data.</text>
</comment>
<name>X1Q1M1_9ZZZZ</name>
<protein>
    <submittedName>
        <fullName evidence="1">Uncharacterized protein</fullName>
    </submittedName>
</protein>
<dbReference type="AlphaFoldDB" id="X1Q1M1"/>